<dbReference type="PIRSF" id="PIRSF039085">
    <property type="entry name" value="ABC_ATPase_HisP"/>
    <property type="match status" value="1"/>
</dbReference>
<keyword evidence="7" id="KW-0472">Membrane</keyword>
<dbReference type="InterPro" id="IPR030679">
    <property type="entry name" value="ABC_ATPase_HisP-typ"/>
</dbReference>
<keyword evidence="4" id="KW-1003">Cell membrane</keyword>
<organism evidence="9 10">
    <name type="scientific">Actibacterium pelagium</name>
    <dbReference type="NCBI Taxonomy" id="2029103"/>
    <lineage>
        <taxon>Bacteria</taxon>
        <taxon>Pseudomonadati</taxon>
        <taxon>Pseudomonadota</taxon>
        <taxon>Alphaproteobacteria</taxon>
        <taxon>Rhodobacterales</taxon>
        <taxon>Roseobacteraceae</taxon>
        <taxon>Actibacterium</taxon>
    </lineage>
</organism>
<dbReference type="InterPro" id="IPR017871">
    <property type="entry name" value="ABC_transporter-like_CS"/>
</dbReference>
<keyword evidence="10" id="KW-1185">Reference proteome</keyword>
<evidence type="ECO:0000256" key="6">
    <source>
        <dbReference type="ARBA" id="ARBA00022840"/>
    </source>
</evidence>
<comment type="caution">
    <text evidence="9">The sequence shown here is derived from an EMBL/GenBank/DDBJ whole genome shotgun (WGS) entry which is preliminary data.</text>
</comment>
<dbReference type="InterPro" id="IPR050086">
    <property type="entry name" value="MetN_ABC_transporter-like"/>
</dbReference>
<reference evidence="9" key="2">
    <citation type="submission" date="2020-09" db="EMBL/GenBank/DDBJ databases">
        <authorList>
            <person name="Sun Q."/>
            <person name="Zhou Y."/>
        </authorList>
    </citation>
    <scope>NUCLEOTIDE SEQUENCE</scope>
    <source>
        <strain evidence="9">CGMCC 1.16012</strain>
    </source>
</reference>
<dbReference type="PROSITE" id="PS50893">
    <property type="entry name" value="ABC_TRANSPORTER_2"/>
    <property type="match status" value="1"/>
</dbReference>
<evidence type="ECO:0000256" key="5">
    <source>
        <dbReference type="ARBA" id="ARBA00022741"/>
    </source>
</evidence>
<dbReference type="RefSeq" id="WP_095595362.1">
    <property type="nucleotide sequence ID" value="NZ_BMKN01000003.1"/>
</dbReference>
<keyword evidence="5" id="KW-0547">Nucleotide-binding</keyword>
<dbReference type="PANTHER" id="PTHR43166">
    <property type="entry name" value="AMINO ACID IMPORT ATP-BINDING PROTEIN"/>
    <property type="match status" value="1"/>
</dbReference>
<protein>
    <submittedName>
        <fullName evidence="9">ABC transporter ATP-binding protein</fullName>
    </submittedName>
</protein>
<keyword evidence="3" id="KW-0813">Transport</keyword>
<dbReference type="InterPro" id="IPR003439">
    <property type="entry name" value="ABC_transporter-like_ATP-bd"/>
</dbReference>
<evidence type="ECO:0000256" key="1">
    <source>
        <dbReference type="ARBA" id="ARBA00004202"/>
    </source>
</evidence>
<dbReference type="SUPFAM" id="SSF52540">
    <property type="entry name" value="P-loop containing nucleoside triphosphate hydrolases"/>
    <property type="match status" value="1"/>
</dbReference>
<dbReference type="EMBL" id="BMKN01000003">
    <property type="protein sequence ID" value="GGE61727.1"/>
    <property type="molecule type" value="Genomic_DNA"/>
</dbReference>
<dbReference type="Gene3D" id="3.40.50.300">
    <property type="entry name" value="P-loop containing nucleotide triphosphate hydrolases"/>
    <property type="match status" value="1"/>
</dbReference>
<accession>A0A917APN2</accession>
<proteinExistence type="inferred from homology"/>
<reference evidence="9" key="1">
    <citation type="journal article" date="2014" name="Int. J. Syst. Evol. Microbiol.">
        <title>Complete genome sequence of Corynebacterium casei LMG S-19264T (=DSM 44701T), isolated from a smear-ripened cheese.</title>
        <authorList>
            <consortium name="US DOE Joint Genome Institute (JGI-PGF)"/>
            <person name="Walter F."/>
            <person name="Albersmeier A."/>
            <person name="Kalinowski J."/>
            <person name="Ruckert C."/>
        </authorList>
    </citation>
    <scope>NUCLEOTIDE SEQUENCE</scope>
    <source>
        <strain evidence="9">CGMCC 1.16012</strain>
    </source>
</reference>
<evidence type="ECO:0000313" key="10">
    <source>
        <dbReference type="Proteomes" id="UP000606730"/>
    </source>
</evidence>
<dbReference type="CDD" id="cd03262">
    <property type="entry name" value="ABC_HisP_GlnQ"/>
    <property type="match status" value="1"/>
</dbReference>
<dbReference type="GO" id="GO:0005886">
    <property type="term" value="C:plasma membrane"/>
    <property type="evidence" value="ECO:0007669"/>
    <property type="project" value="UniProtKB-SubCell"/>
</dbReference>
<dbReference type="Proteomes" id="UP000606730">
    <property type="component" value="Unassembled WGS sequence"/>
</dbReference>
<dbReference type="GO" id="GO:0005524">
    <property type="term" value="F:ATP binding"/>
    <property type="evidence" value="ECO:0007669"/>
    <property type="project" value="UniProtKB-KW"/>
</dbReference>
<dbReference type="Pfam" id="PF00005">
    <property type="entry name" value="ABC_tran"/>
    <property type="match status" value="1"/>
</dbReference>
<dbReference type="FunFam" id="3.40.50.300:FF:000020">
    <property type="entry name" value="Amino acid ABC transporter ATP-binding component"/>
    <property type="match status" value="1"/>
</dbReference>
<comment type="subcellular location">
    <subcellularLocation>
        <location evidence="1">Cell membrane</location>
        <topology evidence="1">Peripheral membrane protein</topology>
    </subcellularLocation>
</comment>
<evidence type="ECO:0000313" key="9">
    <source>
        <dbReference type="EMBL" id="GGE61727.1"/>
    </source>
</evidence>
<dbReference type="AlphaFoldDB" id="A0A917APN2"/>
<keyword evidence="6 9" id="KW-0067">ATP-binding</keyword>
<evidence type="ECO:0000256" key="2">
    <source>
        <dbReference type="ARBA" id="ARBA00005417"/>
    </source>
</evidence>
<evidence type="ECO:0000256" key="4">
    <source>
        <dbReference type="ARBA" id="ARBA00022475"/>
    </source>
</evidence>
<feature type="domain" description="ABC transporter" evidence="8">
    <location>
        <begin position="6"/>
        <end position="251"/>
    </location>
</feature>
<gene>
    <name evidence="9" type="ORF">GCM10011517_31660</name>
</gene>
<sequence>MGEAIIQVRNLHKSYGDLEVLRGIDLTANRHDVISLIGASGSGKSTFLRCLNLLEIPTKGEIFVQGRRMPLSNPENGPAKVTSERELREIRAQLGMVFQQFNLWNHMTVLENVIEAPIRVSRKSKAEAIAHAQELLDRVGLSAKADVYPSQLSGGQQQRVAIARTLAMDPSVILFDEPTSALDPEMVGEVLAVIRDLAGEGRTMIVVTHEMGFAREVSTEVVFLDQGRVGERGAPEQLFGDPQTASCKQFLKKVL</sequence>
<evidence type="ECO:0000256" key="7">
    <source>
        <dbReference type="ARBA" id="ARBA00023136"/>
    </source>
</evidence>
<evidence type="ECO:0000256" key="3">
    <source>
        <dbReference type="ARBA" id="ARBA00022448"/>
    </source>
</evidence>
<dbReference type="InterPro" id="IPR003593">
    <property type="entry name" value="AAA+_ATPase"/>
</dbReference>
<dbReference type="PROSITE" id="PS00211">
    <property type="entry name" value="ABC_TRANSPORTER_1"/>
    <property type="match status" value="1"/>
</dbReference>
<dbReference type="SMART" id="SM00382">
    <property type="entry name" value="AAA"/>
    <property type="match status" value="1"/>
</dbReference>
<evidence type="ECO:0000259" key="8">
    <source>
        <dbReference type="PROSITE" id="PS50893"/>
    </source>
</evidence>
<dbReference type="GO" id="GO:0016887">
    <property type="term" value="F:ATP hydrolysis activity"/>
    <property type="evidence" value="ECO:0007669"/>
    <property type="project" value="InterPro"/>
</dbReference>
<dbReference type="InterPro" id="IPR027417">
    <property type="entry name" value="P-loop_NTPase"/>
</dbReference>
<comment type="similarity">
    <text evidence="2">Belongs to the ABC transporter superfamily.</text>
</comment>
<name>A0A917APN2_9RHOB</name>
<dbReference type="PANTHER" id="PTHR43166:SF35">
    <property type="entry name" value="L-CYSTINE IMPORT ATP-BINDING PROTEIN TCYN"/>
    <property type="match status" value="1"/>
</dbReference>
<dbReference type="GO" id="GO:0015424">
    <property type="term" value="F:ABC-type amino acid transporter activity"/>
    <property type="evidence" value="ECO:0007669"/>
    <property type="project" value="InterPro"/>
</dbReference>
<dbReference type="OrthoDB" id="9802264at2"/>